<dbReference type="InterPro" id="IPR051161">
    <property type="entry name" value="Mannose-6P_isomerase_type2"/>
</dbReference>
<dbReference type="InterPro" id="IPR029044">
    <property type="entry name" value="Nucleotide-diphossugar_trans"/>
</dbReference>
<evidence type="ECO:0000259" key="3">
    <source>
        <dbReference type="Pfam" id="PF22640"/>
    </source>
</evidence>
<gene>
    <name evidence="4" type="ORF">GC096_20985</name>
</gene>
<dbReference type="EMBL" id="WHNY01000063">
    <property type="protein sequence ID" value="NOU66521.1"/>
    <property type="molecule type" value="Genomic_DNA"/>
</dbReference>
<feature type="domain" description="Mannose-6-phosphate isomerase type II C-terminal" evidence="2">
    <location>
        <begin position="343"/>
        <end position="455"/>
    </location>
</feature>
<keyword evidence="5" id="KW-1185">Reference proteome</keyword>
<dbReference type="PANTHER" id="PTHR46390">
    <property type="entry name" value="MANNOSE-1-PHOSPHATE GUANYLYLTRANSFERASE"/>
    <property type="match status" value="1"/>
</dbReference>
<comment type="caution">
    <text evidence="4">The sequence shown here is derived from an EMBL/GenBank/DDBJ whole genome shotgun (WGS) entry which is preliminary data.</text>
</comment>
<dbReference type="Pfam" id="PF22640">
    <property type="entry name" value="ManC_GMP_beta-helix"/>
    <property type="match status" value="1"/>
</dbReference>
<dbReference type="SUPFAM" id="SSF53448">
    <property type="entry name" value="Nucleotide-diphospho-sugar transferases"/>
    <property type="match status" value="1"/>
</dbReference>
<dbReference type="InterPro" id="IPR011051">
    <property type="entry name" value="RmlC_Cupin_sf"/>
</dbReference>
<keyword evidence="4" id="KW-0808">Transferase</keyword>
<evidence type="ECO:0000259" key="1">
    <source>
        <dbReference type="Pfam" id="PF00483"/>
    </source>
</evidence>
<name>A0ABX1XDQ2_9BACL</name>
<feature type="domain" description="Nucleotidyl transferase" evidence="1">
    <location>
        <begin position="14"/>
        <end position="275"/>
    </location>
</feature>
<keyword evidence="4" id="KW-0548">Nucleotidyltransferase</keyword>
<evidence type="ECO:0000259" key="2">
    <source>
        <dbReference type="Pfam" id="PF01050"/>
    </source>
</evidence>
<dbReference type="PANTHER" id="PTHR46390:SF1">
    <property type="entry name" value="MANNOSE-1-PHOSPHATE GUANYLYLTRANSFERASE"/>
    <property type="match status" value="1"/>
</dbReference>
<dbReference type="InterPro" id="IPR054566">
    <property type="entry name" value="ManC/GMP-like_b-helix"/>
</dbReference>
<dbReference type="InterPro" id="IPR005835">
    <property type="entry name" value="NTP_transferase_dom"/>
</dbReference>
<dbReference type="Pfam" id="PF00483">
    <property type="entry name" value="NTP_transferase"/>
    <property type="match status" value="1"/>
</dbReference>
<dbReference type="SUPFAM" id="SSF51182">
    <property type="entry name" value="RmlC-like cupins"/>
    <property type="match status" value="1"/>
</dbReference>
<dbReference type="GO" id="GO:0016779">
    <property type="term" value="F:nucleotidyltransferase activity"/>
    <property type="evidence" value="ECO:0007669"/>
    <property type="project" value="UniProtKB-KW"/>
</dbReference>
<dbReference type="InterPro" id="IPR001538">
    <property type="entry name" value="Man6P_isomerase-2_C"/>
</dbReference>
<evidence type="ECO:0000313" key="4">
    <source>
        <dbReference type="EMBL" id="NOU66521.1"/>
    </source>
</evidence>
<reference evidence="4 5" key="1">
    <citation type="submission" date="2019-10" db="EMBL/GenBank/DDBJ databases">
        <title>Description of Paenibacillus humi sp. nov.</title>
        <authorList>
            <person name="Carlier A."/>
            <person name="Qi S."/>
        </authorList>
    </citation>
    <scope>NUCLEOTIDE SEQUENCE [LARGE SCALE GENOMIC DNA]</scope>
    <source>
        <strain evidence="4 5">LMG 31461</strain>
    </source>
</reference>
<dbReference type="Gene3D" id="2.60.120.10">
    <property type="entry name" value="Jelly Rolls"/>
    <property type="match status" value="1"/>
</dbReference>
<sequence>MTSPRKGGFGLRIVLLCGGSGKRLWPLSNEIRSKVFLKLLKSTNGVRESMIERICRQLDEVGLLPYTCIVTHHSQVEITRTYVGEHIPILSEPFKRGTYAAIALAVTYLHEKMLVDSDETICILPVDTYADSAFFQLLHRFPEVISRSKADLALLGTNPTMPSDQFGYIVPVLPKVNEEFANIDHFIEKPNEHVAAQLMEQHALWNCGIFAFPLKYMLTYLKDKGEPARVDSWLAKYEHLANTSFDREVVEHSQNAVVIKYVGLWQDVGTWKALTPHCEQSVIGPGRISDDSVNTHLINELPYPIEVIGVSDLVVAANPDGILIANKEKAHLIKERLAQVTQIPMHVEKRWGSYHILKYWKNDENGTEGMIKLVKLAHGKMTSYHQHQNRQKSLTILSGIAEILMEDKLYKLMAGDVLLILAGIKHGIKAVTHLEFMEVLLGKELSQEDITRFSDIW</sequence>
<protein>
    <submittedName>
        <fullName evidence="4">Mannose-1-phosphate guanylyltransferase</fullName>
    </submittedName>
</protein>
<dbReference type="Pfam" id="PF01050">
    <property type="entry name" value="MannoseP_isomer"/>
    <property type="match status" value="1"/>
</dbReference>
<evidence type="ECO:0000313" key="5">
    <source>
        <dbReference type="Proteomes" id="UP000653578"/>
    </source>
</evidence>
<dbReference type="InterPro" id="IPR014710">
    <property type="entry name" value="RmlC-like_jellyroll"/>
</dbReference>
<feature type="domain" description="MannoseP isomerase/GMP-like beta-helix" evidence="3">
    <location>
        <begin position="304"/>
        <end position="335"/>
    </location>
</feature>
<accession>A0ABX1XDQ2</accession>
<proteinExistence type="predicted"/>
<dbReference type="Proteomes" id="UP000653578">
    <property type="component" value="Unassembled WGS sequence"/>
</dbReference>
<organism evidence="4 5">
    <name type="scientific">Paenibacillus plantarum</name>
    <dbReference type="NCBI Taxonomy" id="2654975"/>
    <lineage>
        <taxon>Bacteria</taxon>
        <taxon>Bacillati</taxon>
        <taxon>Bacillota</taxon>
        <taxon>Bacilli</taxon>
        <taxon>Bacillales</taxon>
        <taxon>Paenibacillaceae</taxon>
        <taxon>Paenibacillus</taxon>
    </lineage>
</organism>
<dbReference type="Gene3D" id="3.90.550.10">
    <property type="entry name" value="Spore Coat Polysaccharide Biosynthesis Protein SpsA, Chain A"/>
    <property type="match status" value="1"/>
</dbReference>